<sequence length="270" mass="30985">MSFSSDKSGVMVFNDEKREPLRIQDIVIDHVGKYKYLGVWLNEGRKYLEEHEENIIRKGKRNSSIMKLKALWNYNRYEVVRGIWKGVMVPGLSFGNGVLCMKSEVQSGLEIRQRSVGRLALGAHGKTPNERVQGDMEWSSFESREAISKLKFEQRLTEMDGTGWAPNVFKCLRMKSLNTKWTNRTRKLTFKYLHTDGVPEQITSVKKGVSREENVGEKNTGKISSNSVRQFTGEFFAVRGENRSFEDEGHIGLHFRITNILCAACHNEET</sequence>
<dbReference type="EMBL" id="GADI01001665">
    <property type="protein sequence ID" value="JAA72143.1"/>
    <property type="molecule type" value="mRNA"/>
</dbReference>
<accession>A0A0K8RMQ1</accession>
<reference evidence="1" key="1">
    <citation type="submission" date="2012-12" db="EMBL/GenBank/DDBJ databases">
        <title>Identification and characterization of a phenylalanine ammonia-lyase gene family in Isatis indigotica Fort.</title>
        <authorList>
            <person name="Liu Q."/>
            <person name="Chen J."/>
            <person name="Zhou X."/>
            <person name="Di P."/>
            <person name="Xiao Y."/>
            <person name="Xuan H."/>
            <person name="Zhang L."/>
            <person name="Chen W."/>
        </authorList>
    </citation>
    <scope>NUCLEOTIDE SEQUENCE</scope>
    <source>
        <tissue evidence="1">Salivary gland</tissue>
    </source>
</reference>
<dbReference type="AlphaFoldDB" id="A0A0K8RMQ1"/>
<evidence type="ECO:0000313" key="1">
    <source>
        <dbReference type="EMBL" id="JAA72143.1"/>
    </source>
</evidence>
<organism evidence="1">
    <name type="scientific">Ixodes ricinus</name>
    <name type="common">Common tick</name>
    <name type="synonym">Acarus ricinus</name>
    <dbReference type="NCBI Taxonomy" id="34613"/>
    <lineage>
        <taxon>Eukaryota</taxon>
        <taxon>Metazoa</taxon>
        <taxon>Ecdysozoa</taxon>
        <taxon>Arthropoda</taxon>
        <taxon>Chelicerata</taxon>
        <taxon>Arachnida</taxon>
        <taxon>Acari</taxon>
        <taxon>Parasitiformes</taxon>
        <taxon>Ixodida</taxon>
        <taxon>Ixodoidea</taxon>
        <taxon>Ixodidae</taxon>
        <taxon>Ixodinae</taxon>
        <taxon>Ixodes</taxon>
    </lineage>
</organism>
<protein>
    <recommendedName>
        <fullName evidence="2">Tick transposon</fullName>
    </recommendedName>
</protein>
<name>A0A0K8RMQ1_IXORI</name>
<proteinExistence type="evidence at transcript level"/>
<evidence type="ECO:0008006" key="2">
    <source>
        <dbReference type="Google" id="ProtNLM"/>
    </source>
</evidence>